<keyword evidence="1 4" id="KW-0808">Transferase</keyword>
<dbReference type="PANTHER" id="PTHR43420">
    <property type="entry name" value="ACETYLTRANSFERASE"/>
    <property type="match status" value="1"/>
</dbReference>
<feature type="domain" description="N-acetyltransferase" evidence="3">
    <location>
        <begin position="4"/>
        <end position="152"/>
    </location>
</feature>
<dbReference type="PROSITE" id="PS51186">
    <property type="entry name" value="GNAT"/>
    <property type="match status" value="1"/>
</dbReference>
<protein>
    <submittedName>
        <fullName evidence="4">GNAT family N-acetyltransferase</fullName>
    </submittedName>
</protein>
<sequence length="285" mass="33255">MDNLVIKPLTHTPVKLINQVFNDAFSDYEVQIVMPLERLLEMMKTRDLKPEYSMGCFKGDRLVGFILTGFREIDGKKYAYDGGTGVVKDFRRKGIGEKLLLELIEFLKKKQFSYFVLEVLENNTPAIKLYAKHGFVKTRRLECFEIQKKKLPEPTSEAFTFNHDISLLQQLTTPHYSLFEPTWQNSFTSIWNASENYKFSALTIDNHVLAFGFIHKTKGDIPQIGILNNWKNKGLEQPLITNLAQFTLSEKILMLNVEENNYLTEKLPEINFENMINQFEMIFRF</sequence>
<dbReference type="InterPro" id="IPR050680">
    <property type="entry name" value="YpeA/RimI_acetyltransf"/>
</dbReference>
<dbReference type="Gene3D" id="3.40.630.30">
    <property type="match status" value="1"/>
</dbReference>
<evidence type="ECO:0000313" key="5">
    <source>
        <dbReference type="Proteomes" id="UP000428260"/>
    </source>
</evidence>
<organism evidence="4 5">
    <name type="scientific">Maribellus comscasis</name>
    <dbReference type="NCBI Taxonomy" id="2681766"/>
    <lineage>
        <taxon>Bacteria</taxon>
        <taxon>Pseudomonadati</taxon>
        <taxon>Bacteroidota</taxon>
        <taxon>Bacteroidia</taxon>
        <taxon>Marinilabiliales</taxon>
        <taxon>Prolixibacteraceae</taxon>
        <taxon>Maribellus</taxon>
    </lineage>
</organism>
<dbReference type="EMBL" id="CP046401">
    <property type="protein sequence ID" value="QGY42799.1"/>
    <property type="molecule type" value="Genomic_DNA"/>
</dbReference>
<proteinExistence type="predicted"/>
<dbReference type="Proteomes" id="UP000428260">
    <property type="component" value="Chromosome"/>
</dbReference>
<dbReference type="InterPro" id="IPR000182">
    <property type="entry name" value="GNAT_dom"/>
</dbReference>
<evidence type="ECO:0000256" key="1">
    <source>
        <dbReference type="ARBA" id="ARBA00022679"/>
    </source>
</evidence>
<dbReference type="SUPFAM" id="SSF55729">
    <property type="entry name" value="Acyl-CoA N-acyltransferases (Nat)"/>
    <property type="match status" value="1"/>
</dbReference>
<dbReference type="Pfam" id="PF00583">
    <property type="entry name" value="Acetyltransf_1"/>
    <property type="match status" value="1"/>
</dbReference>
<dbReference type="PANTHER" id="PTHR43420:SF44">
    <property type="entry name" value="ACETYLTRANSFERASE YPEA"/>
    <property type="match status" value="1"/>
</dbReference>
<gene>
    <name evidence="4" type="ORF">GM418_03770</name>
</gene>
<keyword evidence="2" id="KW-0012">Acyltransferase</keyword>
<reference evidence="4 5" key="1">
    <citation type="submission" date="2019-11" db="EMBL/GenBank/DDBJ databases">
        <authorList>
            <person name="Zheng R.K."/>
            <person name="Sun C.M."/>
        </authorList>
    </citation>
    <scope>NUCLEOTIDE SEQUENCE [LARGE SCALE GENOMIC DNA]</scope>
    <source>
        <strain evidence="4 5">WC007</strain>
    </source>
</reference>
<dbReference type="InterPro" id="IPR016181">
    <property type="entry name" value="Acyl_CoA_acyltransferase"/>
</dbReference>
<evidence type="ECO:0000256" key="2">
    <source>
        <dbReference type="ARBA" id="ARBA00023315"/>
    </source>
</evidence>
<dbReference type="CDD" id="cd04301">
    <property type="entry name" value="NAT_SF"/>
    <property type="match status" value="1"/>
</dbReference>
<dbReference type="RefSeq" id="WP_158863294.1">
    <property type="nucleotide sequence ID" value="NZ_CP046401.1"/>
</dbReference>
<dbReference type="GO" id="GO:0016747">
    <property type="term" value="F:acyltransferase activity, transferring groups other than amino-acyl groups"/>
    <property type="evidence" value="ECO:0007669"/>
    <property type="project" value="InterPro"/>
</dbReference>
<dbReference type="KEGG" id="mcos:GM418_03770"/>
<evidence type="ECO:0000259" key="3">
    <source>
        <dbReference type="PROSITE" id="PS51186"/>
    </source>
</evidence>
<name>A0A6I6JNV5_9BACT</name>
<accession>A0A6I6JNV5</accession>
<keyword evidence="5" id="KW-1185">Reference proteome</keyword>
<evidence type="ECO:0000313" key="4">
    <source>
        <dbReference type="EMBL" id="QGY42799.1"/>
    </source>
</evidence>
<dbReference type="AlphaFoldDB" id="A0A6I6JNV5"/>